<dbReference type="InterPro" id="IPR045173">
    <property type="entry name" value="Cdt1"/>
</dbReference>
<dbReference type="Pfam" id="PF16679">
    <property type="entry name" value="CDT1_C"/>
    <property type="match status" value="1"/>
</dbReference>
<dbReference type="EMBL" id="CABITT030000005">
    <property type="protein sequence ID" value="VVB05686.1"/>
    <property type="molecule type" value="Genomic_DNA"/>
</dbReference>
<comment type="caution">
    <text evidence="5">The sequence shown here is derived from an EMBL/GenBank/DDBJ whole genome shotgun (WGS) entry which is preliminary data.</text>
</comment>
<dbReference type="GO" id="GO:0000076">
    <property type="term" value="P:DNA replication checkpoint signaling"/>
    <property type="evidence" value="ECO:0007669"/>
    <property type="project" value="TreeGrafter"/>
</dbReference>
<dbReference type="SMART" id="SM01075">
    <property type="entry name" value="CDT1"/>
    <property type="match status" value="1"/>
</dbReference>
<dbReference type="Pfam" id="PF08839">
    <property type="entry name" value="CDT1"/>
    <property type="match status" value="1"/>
</dbReference>
<comment type="similarity">
    <text evidence="1">Belongs to the Cdt1 family.</text>
</comment>
<feature type="compositionally biased region" description="Basic and acidic residues" evidence="3">
    <location>
        <begin position="419"/>
        <end position="432"/>
    </location>
</feature>
<dbReference type="CDD" id="cd08767">
    <property type="entry name" value="Cdt1_c"/>
    <property type="match status" value="1"/>
</dbReference>
<organism evidence="5 6">
    <name type="scientific">Arabis nemorensis</name>
    <dbReference type="NCBI Taxonomy" id="586526"/>
    <lineage>
        <taxon>Eukaryota</taxon>
        <taxon>Viridiplantae</taxon>
        <taxon>Streptophyta</taxon>
        <taxon>Embryophyta</taxon>
        <taxon>Tracheophyta</taxon>
        <taxon>Spermatophyta</taxon>
        <taxon>Magnoliopsida</taxon>
        <taxon>eudicotyledons</taxon>
        <taxon>Gunneridae</taxon>
        <taxon>Pentapetalae</taxon>
        <taxon>rosids</taxon>
        <taxon>malvids</taxon>
        <taxon>Brassicales</taxon>
        <taxon>Brassicaceae</taxon>
        <taxon>Arabideae</taxon>
        <taxon>Arabis</taxon>
    </lineage>
</organism>
<gene>
    <name evidence="5" type="ORF">ANE_LOCUS16130</name>
</gene>
<keyword evidence="6" id="KW-1185">Reference proteome</keyword>
<name>A0A565BWF1_9BRAS</name>
<feature type="compositionally biased region" description="Basic and acidic residues" evidence="3">
    <location>
        <begin position="1"/>
        <end position="10"/>
    </location>
</feature>
<dbReference type="Gene3D" id="1.10.10.1420">
    <property type="entry name" value="DNA replication factor Cdt1, C-terminal WH domain"/>
    <property type="match status" value="1"/>
</dbReference>
<evidence type="ECO:0000256" key="3">
    <source>
        <dbReference type="SAM" id="MobiDB-lite"/>
    </source>
</evidence>
<accession>A0A565BWF1</accession>
<feature type="region of interest" description="Disordered" evidence="3">
    <location>
        <begin position="355"/>
        <end position="382"/>
    </location>
</feature>
<dbReference type="InterPro" id="IPR032054">
    <property type="entry name" value="Cdt1_C"/>
</dbReference>
<feature type="compositionally biased region" description="Basic and acidic residues" evidence="3">
    <location>
        <begin position="368"/>
        <end position="380"/>
    </location>
</feature>
<dbReference type="Proteomes" id="UP000489600">
    <property type="component" value="Unassembled WGS sequence"/>
</dbReference>
<dbReference type="InterPro" id="IPR038090">
    <property type="entry name" value="Cdt1_C_WH_dom_sf"/>
</dbReference>
<feature type="region of interest" description="Disordered" evidence="3">
    <location>
        <begin position="399"/>
        <end position="434"/>
    </location>
</feature>
<dbReference type="PANTHER" id="PTHR28637:SF10">
    <property type="entry name" value="CDT1-LIKE PROTEIN B"/>
    <property type="match status" value="1"/>
</dbReference>
<evidence type="ECO:0000256" key="2">
    <source>
        <dbReference type="ARBA" id="ARBA00023306"/>
    </source>
</evidence>
<evidence type="ECO:0000313" key="6">
    <source>
        <dbReference type="Proteomes" id="UP000489600"/>
    </source>
</evidence>
<dbReference type="SUPFAM" id="SSF46785">
    <property type="entry name" value="Winged helix' DNA-binding domain"/>
    <property type="match status" value="1"/>
</dbReference>
<dbReference type="OrthoDB" id="341730at2759"/>
<dbReference type="GO" id="GO:0030174">
    <property type="term" value="P:regulation of DNA-templated DNA replication initiation"/>
    <property type="evidence" value="ECO:0007669"/>
    <property type="project" value="InterPro"/>
</dbReference>
<evidence type="ECO:0000259" key="4">
    <source>
        <dbReference type="SMART" id="SM01075"/>
    </source>
</evidence>
<feature type="domain" description="CDT1 Geminin-binding" evidence="4">
    <location>
        <begin position="76"/>
        <end position="206"/>
    </location>
</feature>
<keyword evidence="2" id="KW-0131">Cell cycle</keyword>
<proteinExistence type="inferred from homology"/>
<dbReference type="GO" id="GO:0070182">
    <property type="term" value="F:DNA polymerase binding"/>
    <property type="evidence" value="ECO:0007669"/>
    <property type="project" value="TreeGrafter"/>
</dbReference>
<dbReference type="PANTHER" id="PTHR28637">
    <property type="entry name" value="DNA REPLICATION FACTOR CDT1"/>
    <property type="match status" value="1"/>
</dbReference>
<protein>
    <recommendedName>
        <fullName evidence="4">CDT1 Geminin-binding domain-containing protein</fullName>
    </recommendedName>
</protein>
<sequence length="534" mass="59754">MSSSRIDSEKPAMVSDSSNPDSLFSTKTPDKTVSLPTRSLNSDVSVLFPKIKPQPSGPVKRRIFSPPRKPVKVVKLPERFVILEEFFNGLDTSIRLLKLKGSLTTFANICPKIEYLTNRVFSYGDLAQMKHIYPEAIEVKRVLKYDEGTSCMRPSLHINLNTDAIVLDGTSCGTKYMELRKVFHSKLVDFHNAHPKDEIPKELLPEPFNSPEPDSYSDIVSVDLGASKLEVEGFDVHMEEIEQEQQIANKVISDSTFSAGTEECLSSSHTESRIVGAPKLEVEEFDVRMEEMEQEQCISDKVIPDSTLSAGTEECLLSHSESRIVGTPVKALSTPSKDLSTPIRLMSATPTLQPSRRCITMTPDDDNDSVRSTHGIEKRPSRTRRVIFNTGEAEVVKDDISNKTKGSNYEADDVSGEDSLLHSMKEKPKAGPEKQNLPKLVDLIHKLFHSTKRTVITKEELLHKLIACQIDITDRKEVEEQVRLMLQLVPDWISETKASSGDFLVRINKMSTAETVRARLEEATTTSQGIFSVY</sequence>
<reference evidence="5" key="1">
    <citation type="submission" date="2019-07" db="EMBL/GenBank/DDBJ databases">
        <authorList>
            <person name="Dittberner H."/>
        </authorList>
    </citation>
    <scope>NUCLEOTIDE SEQUENCE [LARGE SCALE GENOMIC DNA]</scope>
</reference>
<dbReference type="GO" id="GO:0005634">
    <property type="term" value="C:nucleus"/>
    <property type="evidence" value="ECO:0007669"/>
    <property type="project" value="TreeGrafter"/>
</dbReference>
<feature type="compositionally biased region" description="Polar residues" evidence="3">
    <location>
        <begin position="15"/>
        <end position="27"/>
    </location>
</feature>
<dbReference type="GO" id="GO:0003677">
    <property type="term" value="F:DNA binding"/>
    <property type="evidence" value="ECO:0007669"/>
    <property type="project" value="InterPro"/>
</dbReference>
<evidence type="ECO:0000313" key="5">
    <source>
        <dbReference type="EMBL" id="VVB05686.1"/>
    </source>
</evidence>
<dbReference type="InterPro" id="IPR014939">
    <property type="entry name" value="CDT1_Gemini-bd-like"/>
</dbReference>
<dbReference type="CDD" id="cd08674">
    <property type="entry name" value="Cdt1_m"/>
    <property type="match status" value="1"/>
</dbReference>
<evidence type="ECO:0000256" key="1">
    <source>
        <dbReference type="ARBA" id="ARBA00008356"/>
    </source>
</evidence>
<dbReference type="GO" id="GO:0071163">
    <property type="term" value="P:DNA replication preinitiation complex assembly"/>
    <property type="evidence" value="ECO:0007669"/>
    <property type="project" value="InterPro"/>
</dbReference>
<dbReference type="InterPro" id="IPR036390">
    <property type="entry name" value="WH_DNA-bd_sf"/>
</dbReference>
<dbReference type="GO" id="GO:0000278">
    <property type="term" value="P:mitotic cell cycle"/>
    <property type="evidence" value="ECO:0007669"/>
    <property type="project" value="TreeGrafter"/>
</dbReference>
<feature type="region of interest" description="Disordered" evidence="3">
    <location>
        <begin position="1"/>
        <end position="36"/>
    </location>
</feature>
<dbReference type="AlphaFoldDB" id="A0A565BWF1"/>